<feature type="compositionally biased region" description="Low complexity" evidence="1">
    <location>
        <begin position="149"/>
        <end position="162"/>
    </location>
</feature>
<feature type="compositionally biased region" description="Low complexity" evidence="1">
    <location>
        <begin position="173"/>
        <end position="186"/>
    </location>
</feature>
<feature type="compositionally biased region" description="Basic residues" evidence="1">
    <location>
        <begin position="328"/>
        <end position="338"/>
    </location>
</feature>
<feature type="compositionally biased region" description="Low complexity" evidence="1">
    <location>
        <begin position="303"/>
        <end position="318"/>
    </location>
</feature>
<feature type="compositionally biased region" description="Basic and acidic residues" evidence="1">
    <location>
        <begin position="1"/>
        <end position="17"/>
    </location>
</feature>
<dbReference type="AlphaFoldDB" id="A0A6J4KJG5"/>
<proteinExistence type="predicted"/>
<protein>
    <submittedName>
        <fullName evidence="2">Uncharacterized protein</fullName>
    </submittedName>
</protein>
<dbReference type="EMBL" id="CADCUB010000016">
    <property type="protein sequence ID" value="CAA9307779.1"/>
    <property type="molecule type" value="Genomic_DNA"/>
</dbReference>
<feature type="non-terminal residue" evidence="2">
    <location>
        <position position="338"/>
    </location>
</feature>
<feature type="compositionally biased region" description="Basic residues" evidence="1">
    <location>
        <begin position="23"/>
        <end position="32"/>
    </location>
</feature>
<name>A0A6J4KJG5_9ACTN</name>
<accession>A0A6J4KJG5</accession>
<feature type="compositionally biased region" description="Basic residues" evidence="1">
    <location>
        <begin position="269"/>
        <end position="281"/>
    </location>
</feature>
<feature type="compositionally biased region" description="Basic residues" evidence="1">
    <location>
        <begin position="250"/>
        <end position="261"/>
    </location>
</feature>
<feature type="region of interest" description="Disordered" evidence="1">
    <location>
        <begin position="1"/>
        <end position="338"/>
    </location>
</feature>
<organism evidence="2">
    <name type="scientific">uncultured Frankineae bacterium</name>
    <dbReference type="NCBI Taxonomy" id="437475"/>
    <lineage>
        <taxon>Bacteria</taxon>
        <taxon>Bacillati</taxon>
        <taxon>Actinomycetota</taxon>
        <taxon>Actinomycetes</taxon>
        <taxon>Frankiales</taxon>
        <taxon>environmental samples</taxon>
    </lineage>
</organism>
<feature type="non-terminal residue" evidence="2">
    <location>
        <position position="1"/>
    </location>
</feature>
<reference evidence="2" key="1">
    <citation type="submission" date="2020-02" db="EMBL/GenBank/DDBJ databases">
        <authorList>
            <person name="Meier V. D."/>
        </authorList>
    </citation>
    <scope>NUCLEOTIDE SEQUENCE</scope>
    <source>
        <strain evidence="2">AVDCRST_MAG07</strain>
    </source>
</reference>
<feature type="compositionally biased region" description="Basic residues" evidence="1">
    <location>
        <begin position="69"/>
        <end position="117"/>
    </location>
</feature>
<evidence type="ECO:0000256" key="1">
    <source>
        <dbReference type="SAM" id="MobiDB-lite"/>
    </source>
</evidence>
<gene>
    <name evidence="2" type="ORF">AVDCRST_MAG07-218</name>
</gene>
<sequence length="338" mass="36265">ERSLPGPDRSRGHHELPAPRAPAARRGRHRRRGADPGAAAARRSRDVLRLARHRAPPGLGPPRPGARPSRARRLHLLGPLRRRLARRTAGGARRRRGAGRARRRRRPRLGRLARARPGRCPPRPGAAHRRRQRTVPVRAPAGAAHPVLRPARGARAAVPPGREAGGGDHARPRLALLHAARRGPPGRVRRRLHHPRGGRRHARLLPGGRPAPGRGPGHPRSARRDAPGLGGAGPGPVGCARPGAADLHRRVGRARPRRRLRHGDPARRGPLRARGGARRRGLGPARLPGRRDDSGAARRRRAAAAAREALPAARPAAGRGSGRGGPRVSRHGRPGPCL</sequence>
<evidence type="ECO:0000313" key="2">
    <source>
        <dbReference type="EMBL" id="CAA9307779.1"/>
    </source>
</evidence>
<feature type="compositionally biased region" description="Basic residues" evidence="1">
    <location>
        <begin position="187"/>
        <end position="203"/>
    </location>
</feature>